<dbReference type="AlphaFoldDB" id="A0A6M1R2M9"/>
<dbReference type="InterPro" id="IPR012347">
    <property type="entry name" value="Ferritin-like"/>
</dbReference>
<name>A0A6M1R2M9_9ACTN</name>
<feature type="region of interest" description="Disordered" evidence="1">
    <location>
        <begin position="28"/>
        <end position="74"/>
    </location>
</feature>
<dbReference type="Proteomes" id="UP000483261">
    <property type="component" value="Unassembled WGS sequence"/>
</dbReference>
<dbReference type="EMBL" id="JAALAA010000006">
    <property type="protein sequence ID" value="NGN92971.1"/>
    <property type="molecule type" value="Genomic_DNA"/>
</dbReference>
<keyword evidence="5" id="KW-1185">Reference proteome</keyword>
<evidence type="ECO:0000313" key="4">
    <source>
        <dbReference type="EMBL" id="NGN92971.1"/>
    </source>
</evidence>
<proteinExistence type="predicted"/>
<evidence type="ECO:0000256" key="1">
    <source>
        <dbReference type="SAM" id="MobiDB-lite"/>
    </source>
</evidence>
<sequence length="222" mass="23409">MPVRRFGVIASGVVIAAMSLGACGGSTHDAHGAHGAHSPSPEAATQSAPVVQGGAPGEAARTVSPSAADTDPWNRTDADFVTMMIPHHAQALEMTRLAREHAVHPEVVSLAERIESAQGPEIVAMSGWLELRGLRVPRASDPPHTMAGMLTPDQMSALGKARGEEFDRLFLTGMIQHHQGALEMAEPMASRGSDALALEMATDVEATQSVEIEIMEKLLAEL</sequence>
<gene>
    <name evidence="4" type="ORF">G5C66_09505</name>
</gene>
<dbReference type="Pfam" id="PF03713">
    <property type="entry name" value="DUF305"/>
    <property type="match status" value="1"/>
</dbReference>
<feature type="domain" description="DUF305" evidence="3">
    <location>
        <begin position="77"/>
        <end position="219"/>
    </location>
</feature>
<dbReference type="PANTHER" id="PTHR36933">
    <property type="entry name" value="SLL0788 PROTEIN"/>
    <property type="match status" value="1"/>
</dbReference>
<dbReference type="PANTHER" id="PTHR36933:SF1">
    <property type="entry name" value="SLL0788 PROTEIN"/>
    <property type="match status" value="1"/>
</dbReference>
<feature type="signal peptide" evidence="2">
    <location>
        <begin position="1"/>
        <end position="22"/>
    </location>
</feature>
<reference evidence="4 5" key="1">
    <citation type="submission" date="2020-02" db="EMBL/GenBank/DDBJ databases">
        <title>Whole-genome analyses of novel actinobacteria.</title>
        <authorList>
            <person name="Sahin N."/>
        </authorList>
    </citation>
    <scope>NUCLEOTIDE SEQUENCE [LARGE SCALE GENOMIC DNA]</scope>
    <source>
        <strain evidence="4 5">KC13</strain>
    </source>
</reference>
<evidence type="ECO:0000259" key="3">
    <source>
        <dbReference type="Pfam" id="PF03713"/>
    </source>
</evidence>
<feature type="chain" id="PRO_5038535744" evidence="2">
    <location>
        <begin position="23"/>
        <end position="222"/>
    </location>
</feature>
<dbReference type="InterPro" id="IPR005183">
    <property type="entry name" value="DUF305_CopM-like"/>
</dbReference>
<comment type="caution">
    <text evidence="4">The sequence shown here is derived from an EMBL/GenBank/DDBJ whole genome shotgun (WGS) entry which is preliminary data.</text>
</comment>
<protein>
    <submittedName>
        <fullName evidence="4">DUF305 domain-containing protein</fullName>
    </submittedName>
</protein>
<dbReference type="RefSeq" id="WP_165110711.1">
    <property type="nucleotide sequence ID" value="NZ_JAALAA010000006.1"/>
</dbReference>
<dbReference type="PROSITE" id="PS51257">
    <property type="entry name" value="PROKAR_LIPOPROTEIN"/>
    <property type="match status" value="1"/>
</dbReference>
<evidence type="ECO:0000256" key="2">
    <source>
        <dbReference type="SAM" id="SignalP"/>
    </source>
</evidence>
<evidence type="ECO:0000313" key="5">
    <source>
        <dbReference type="Proteomes" id="UP000483261"/>
    </source>
</evidence>
<keyword evidence="2" id="KW-0732">Signal</keyword>
<accession>A0A6M1R2M9</accession>
<dbReference type="Gene3D" id="1.20.1260.10">
    <property type="match status" value="1"/>
</dbReference>
<organism evidence="4 5">
    <name type="scientific">Nocardioides turkmenicus</name>
    <dbReference type="NCBI Taxonomy" id="2711220"/>
    <lineage>
        <taxon>Bacteria</taxon>
        <taxon>Bacillati</taxon>
        <taxon>Actinomycetota</taxon>
        <taxon>Actinomycetes</taxon>
        <taxon>Propionibacteriales</taxon>
        <taxon>Nocardioidaceae</taxon>
        <taxon>Nocardioides</taxon>
    </lineage>
</organism>